<keyword evidence="7" id="KW-0963">Cytoplasm</keyword>
<evidence type="ECO:0000256" key="7">
    <source>
        <dbReference type="ARBA" id="ARBA00022490"/>
    </source>
</evidence>
<accession>A0AAW0DVU8</accession>
<feature type="compositionally biased region" description="Low complexity" evidence="11">
    <location>
        <begin position="27"/>
        <end position="47"/>
    </location>
</feature>
<dbReference type="FunFam" id="3.30.40.10:FF:000055">
    <property type="entry name" value="Ubiquitin conjugation factor e4 a"/>
    <property type="match status" value="1"/>
</dbReference>
<feature type="domain" description="U-box" evidence="12">
    <location>
        <begin position="1046"/>
        <end position="1120"/>
    </location>
</feature>
<comment type="pathway">
    <text evidence="4">Protein modification; protein ubiquitination.</text>
</comment>
<feature type="compositionally biased region" description="Pro residues" evidence="11">
    <location>
        <begin position="48"/>
        <end position="62"/>
    </location>
</feature>
<dbReference type="SUPFAM" id="SSF57850">
    <property type="entry name" value="RING/U-box"/>
    <property type="match status" value="1"/>
</dbReference>
<dbReference type="InterPro" id="IPR013083">
    <property type="entry name" value="Znf_RING/FYVE/PHD"/>
</dbReference>
<dbReference type="GO" id="GO:0036503">
    <property type="term" value="P:ERAD pathway"/>
    <property type="evidence" value="ECO:0007669"/>
    <property type="project" value="InterPro"/>
</dbReference>
<comment type="caution">
    <text evidence="13">The sequence shown here is derived from an EMBL/GenBank/DDBJ whole genome shotgun (WGS) entry which is preliminary data.</text>
</comment>
<evidence type="ECO:0000256" key="1">
    <source>
        <dbReference type="ARBA" id="ARBA00000900"/>
    </source>
</evidence>
<sequence>MSDPNVHKEPIDDAERIRLKRLAKLQGSASSTPSGSSSPTPTANTPGPSTPQPRATPPPPKPKVLQSPKKPEPVPSPAPVPVAARKKAPPKFEAEVWENDTVTFVFKVTLEKAVAEKSGYEIVWLKPLAEEIQSEGTENPRLNTDMIDRLLIARLEIDPQNMTDDLEFLPVLASLPPQQTVFEYLVGCWKRINTSRSALMKKASIQTRFSFALLTCHTQGYPPADAQKALEKLDRIRELVISYAGLTLQEPEMFPQPSGRTLGPPELVEPLLSLSALSAPLLSSPSDAPNKLGPSDIEQFLQDLAHRFEPDNEIDGVLGPVVQGLLRHPSLFRPEGLGGGDASWRGIVSGLEALVSVKAIAVMITRMPDWIPSNATAANFEGLSLLGPLCRLGVFAREWPGIAKTYFAEPEKQTRGDMESTYASLRGTLKSLQNSLFQIFNTLVRASPQSREAVLQFFAKIVSLNHKRAGMQVDPATVSSDGFMVNIQTVLYRFAEPFMDANFSKIDKIDPLYFARSNRLDVSDETRIKATSDEASKWAEENRNGPTPNFISDIFYLTIAMSHYGYQKTIQTYMDLGKHIDDIQRHLDFLQGDGSWMTGPMRARTEAAINTVKREKDKIQGMQMAFEAQLHDPELVYRSIGFTNFLSTWLIRQVDPKKTHPNPTVELPLPQDVPMSFRVLPEYILEDIVDYLHFATQTSPDKFELAGKNEVLVFVLTFLTSTWYIKNPFLKSKINDILFMCIWGYGRERNGILGGLLHSHPLALKHLMSALMHFYIEVEQTGASSQFYDKFNARRNIAYVLKSIWNNPTHRDMLNKEAQYVSSRGALREQLTNFPHRNVDKFVRFVNLMINDVTYLMDESLSELTQIHDIQTEMDNKEAWLAQPQEYRREREGTLRSLERHASSYTTLGRSTVELLKLFTAETKAPFMMPEIVDRLAAMLDYNLVALAGPKYQTLKVREPEKLRFEPKVLLSDLIQIFLNLSSEEAFVRAVAGDGRSYSREIFERAEGIAKRTSLKTETELAKLREFAEKVEVAKSTMEEEEDLGEIPDEFLDPLMATLMRDPVLLPSSRAIVDRATIKSHLLSDIKDPFNRSPLKIEDVIPDTALKERIEAFVIQRRKEKAGRVDVQMDTT</sequence>
<evidence type="ECO:0000256" key="5">
    <source>
        <dbReference type="ARBA" id="ARBA00007434"/>
    </source>
</evidence>
<evidence type="ECO:0000313" key="14">
    <source>
        <dbReference type="Proteomes" id="UP001383192"/>
    </source>
</evidence>
<proteinExistence type="inferred from homology"/>
<dbReference type="GO" id="GO:0000151">
    <property type="term" value="C:ubiquitin ligase complex"/>
    <property type="evidence" value="ECO:0007669"/>
    <property type="project" value="InterPro"/>
</dbReference>
<dbReference type="Proteomes" id="UP001383192">
    <property type="component" value="Unassembled WGS sequence"/>
</dbReference>
<dbReference type="GO" id="GO:0005737">
    <property type="term" value="C:cytoplasm"/>
    <property type="evidence" value="ECO:0007669"/>
    <property type="project" value="UniProtKB-SubCell"/>
</dbReference>
<evidence type="ECO:0000313" key="13">
    <source>
        <dbReference type="EMBL" id="KAK7056831.1"/>
    </source>
</evidence>
<keyword evidence="14" id="KW-1185">Reference proteome</keyword>
<evidence type="ECO:0000256" key="9">
    <source>
        <dbReference type="ARBA" id="ARBA00022786"/>
    </source>
</evidence>
<dbReference type="InterPro" id="IPR019474">
    <property type="entry name" value="Ub_conjug_fac_E4_core"/>
</dbReference>
<feature type="region of interest" description="Disordered" evidence="11">
    <location>
        <begin position="1"/>
        <end position="83"/>
    </location>
</feature>
<dbReference type="EMBL" id="JAYKXP010000006">
    <property type="protein sequence ID" value="KAK7056831.1"/>
    <property type="molecule type" value="Genomic_DNA"/>
</dbReference>
<evidence type="ECO:0000256" key="11">
    <source>
        <dbReference type="SAM" id="MobiDB-lite"/>
    </source>
</evidence>
<evidence type="ECO:0000256" key="10">
    <source>
        <dbReference type="ARBA" id="ARBA00023242"/>
    </source>
</evidence>
<evidence type="ECO:0000259" key="12">
    <source>
        <dbReference type="PROSITE" id="PS51698"/>
    </source>
</evidence>
<gene>
    <name evidence="13" type="primary">UFD2</name>
    <name evidence="13" type="ORF">VNI00_002548</name>
</gene>
<dbReference type="PROSITE" id="PS51698">
    <property type="entry name" value="U_BOX"/>
    <property type="match status" value="1"/>
</dbReference>
<comment type="similarity">
    <text evidence="5">Belongs to the ubiquitin conjugation factor E4 family.</text>
</comment>
<reference evidence="13 14" key="1">
    <citation type="submission" date="2024-01" db="EMBL/GenBank/DDBJ databases">
        <title>A draft genome for a cacao thread blight-causing isolate of Paramarasmius palmivorus.</title>
        <authorList>
            <person name="Baruah I.K."/>
            <person name="Bukari Y."/>
            <person name="Amoako-Attah I."/>
            <person name="Meinhardt L.W."/>
            <person name="Bailey B.A."/>
            <person name="Cohen S.P."/>
        </authorList>
    </citation>
    <scope>NUCLEOTIDE SEQUENCE [LARGE SCALE GENOMIC DNA]</scope>
    <source>
        <strain evidence="13 14">GH-12</strain>
    </source>
</reference>
<evidence type="ECO:0000256" key="8">
    <source>
        <dbReference type="ARBA" id="ARBA00022679"/>
    </source>
</evidence>
<keyword evidence="13" id="KW-0012">Acyltransferase</keyword>
<organism evidence="13 14">
    <name type="scientific">Paramarasmius palmivorus</name>
    <dbReference type="NCBI Taxonomy" id="297713"/>
    <lineage>
        <taxon>Eukaryota</taxon>
        <taxon>Fungi</taxon>
        <taxon>Dikarya</taxon>
        <taxon>Basidiomycota</taxon>
        <taxon>Agaricomycotina</taxon>
        <taxon>Agaricomycetes</taxon>
        <taxon>Agaricomycetidae</taxon>
        <taxon>Agaricales</taxon>
        <taxon>Marasmiineae</taxon>
        <taxon>Marasmiaceae</taxon>
        <taxon>Paramarasmius</taxon>
    </lineage>
</organism>
<keyword evidence="9" id="KW-0833">Ubl conjugation pathway</keyword>
<dbReference type="GO" id="GO:0006511">
    <property type="term" value="P:ubiquitin-dependent protein catabolic process"/>
    <property type="evidence" value="ECO:0007669"/>
    <property type="project" value="InterPro"/>
</dbReference>
<dbReference type="CDD" id="cd16657">
    <property type="entry name" value="RING-Ubox_UBE4A"/>
    <property type="match status" value="1"/>
</dbReference>
<dbReference type="InterPro" id="IPR003613">
    <property type="entry name" value="Ubox_domain"/>
</dbReference>
<dbReference type="SMART" id="SM00504">
    <property type="entry name" value="Ubox"/>
    <property type="match status" value="1"/>
</dbReference>
<keyword evidence="8 13" id="KW-0808">Transferase</keyword>
<evidence type="ECO:0000256" key="3">
    <source>
        <dbReference type="ARBA" id="ARBA00004496"/>
    </source>
</evidence>
<protein>
    <recommendedName>
        <fullName evidence="6">RING-type E3 ubiquitin transferase</fullName>
        <ecNumber evidence="6">2.3.2.27</ecNumber>
    </recommendedName>
</protein>
<dbReference type="InterPro" id="IPR045132">
    <property type="entry name" value="UBE4"/>
</dbReference>
<dbReference type="PANTHER" id="PTHR13931">
    <property type="entry name" value="UBIQUITINATION FACTOR E4"/>
    <property type="match status" value="1"/>
</dbReference>
<evidence type="ECO:0000256" key="2">
    <source>
        <dbReference type="ARBA" id="ARBA00004123"/>
    </source>
</evidence>
<comment type="catalytic activity">
    <reaction evidence="1">
        <text>S-ubiquitinyl-[E2 ubiquitin-conjugating enzyme]-L-cysteine + [acceptor protein]-L-lysine = [E2 ubiquitin-conjugating enzyme]-L-cysteine + N(6)-ubiquitinyl-[acceptor protein]-L-lysine.</text>
        <dbReference type="EC" id="2.3.2.27"/>
    </reaction>
</comment>
<dbReference type="Gene3D" id="3.30.40.10">
    <property type="entry name" value="Zinc/RING finger domain, C3HC4 (zinc finger)"/>
    <property type="match status" value="1"/>
</dbReference>
<evidence type="ECO:0000256" key="4">
    <source>
        <dbReference type="ARBA" id="ARBA00004906"/>
    </source>
</evidence>
<dbReference type="GO" id="GO:0005634">
    <property type="term" value="C:nucleus"/>
    <property type="evidence" value="ECO:0007669"/>
    <property type="project" value="UniProtKB-SubCell"/>
</dbReference>
<name>A0AAW0DVU8_9AGAR</name>
<dbReference type="GO" id="GO:0000209">
    <property type="term" value="P:protein polyubiquitination"/>
    <property type="evidence" value="ECO:0007669"/>
    <property type="project" value="TreeGrafter"/>
</dbReference>
<dbReference type="Pfam" id="PF04564">
    <property type="entry name" value="U-box"/>
    <property type="match status" value="1"/>
</dbReference>
<dbReference type="Pfam" id="PF10408">
    <property type="entry name" value="Ufd2P_core"/>
    <property type="match status" value="1"/>
</dbReference>
<evidence type="ECO:0000256" key="6">
    <source>
        <dbReference type="ARBA" id="ARBA00012483"/>
    </source>
</evidence>
<dbReference type="PANTHER" id="PTHR13931:SF2">
    <property type="entry name" value="UBIQUITIN CONJUGATION FACTOR E4 B"/>
    <property type="match status" value="1"/>
</dbReference>
<dbReference type="GO" id="GO:0034450">
    <property type="term" value="F:ubiquitin-ubiquitin ligase activity"/>
    <property type="evidence" value="ECO:0007669"/>
    <property type="project" value="InterPro"/>
</dbReference>
<comment type="subcellular location">
    <subcellularLocation>
        <location evidence="3">Cytoplasm</location>
    </subcellularLocation>
    <subcellularLocation>
        <location evidence="2">Nucleus</location>
    </subcellularLocation>
</comment>
<dbReference type="EC" id="2.3.2.27" evidence="6"/>
<keyword evidence="10" id="KW-0539">Nucleus</keyword>
<feature type="compositionally biased region" description="Basic and acidic residues" evidence="11">
    <location>
        <begin position="1"/>
        <end position="17"/>
    </location>
</feature>
<dbReference type="AlphaFoldDB" id="A0AAW0DVU8"/>